<reference evidence="2" key="1">
    <citation type="journal article" date="2013" name="Extremophiles">
        <title>Proteinivorax tanatarense gen. nov., sp. nov., an anaerobic, haloalkaliphilic, proteolytic bacterium isolated from a decaying algal bloom, and proposal of Proteinivoraceae fam. nov.</title>
        <authorList>
            <person name="Kevbrin V."/>
            <person name="Boltyanskaya Y."/>
            <person name="Zhilina T."/>
            <person name="Kolganova T."/>
            <person name="Lavrentjeva E."/>
            <person name="Kuznetsov B."/>
        </authorList>
    </citation>
    <scope>NUCLEOTIDE SEQUENCE</scope>
    <source>
        <strain evidence="2">Z-910T</strain>
    </source>
</reference>
<feature type="coiled-coil region" evidence="1">
    <location>
        <begin position="311"/>
        <end position="338"/>
    </location>
</feature>
<accession>A0AAU7VJ74</accession>
<evidence type="ECO:0000313" key="2">
    <source>
        <dbReference type="EMBL" id="XBX74015.1"/>
    </source>
</evidence>
<keyword evidence="1" id="KW-0175">Coiled coil</keyword>
<dbReference type="AlphaFoldDB" id="A0AAU7VJ74"/>
<dbReference type="SUPFAM" id="SSF52540">
    <property type="entry name" value="P-loop containing nucleoside triphosphate hydrolases"/>
    <property type="match status" value="2"/>
</dbReference>
<organism evidence="2">
    <name type="scientific">Proteinivorax tanatarense</name>
    <dbReference type="NCBI Taxonomy" id="1260629"/>
    <lineage>
        <taxon>Bacteria</taxon>
        <taxon>Bacillati</taxon>
        <taxon>Bacillota</taxon>
        <taxon>Clostridia</taxon>
        <taxon>Eubacteriales</taxon>
        <taxon>Proteinivoracaceae</taxon>
        <taxon>Proteinivorax</taxon>
    </lineage>
</organism>
<protein>
    <submittedName>
        <fullName evidence="2">PRK06851 family protein</fullName>
    </submittedName>
</protein>
<proteinExistence type="predicted"/>
<evidence type="ECO:0000256" key="1">
    <source>
        <dbReference type="SAM" id="Coils"/>
    </source>
</evidence>
<gene>
    <name evidence="2" type="ORF">PRVXT_002034</name>
</gene>
<name>A0AAU7VJ74_9FIRM</name>
<dbReference type="InterPro" id="IPR027417">
    <property type="entry name" value="P-loop_NTPase"/>
</dbReference>
<reference evidence="2" key="2">
    <citation type="submission" date="2024-06" db="EMBL/GenBank/DDBJ databases">
        <authorList>
            <person name="Petrova K.O."/>
            <person name="Toshchakov S.V."/>
            <person name="Boltjanskaja Y.V."/>
            <person name="Kevbrin V."/>
        </authorList>
    </citation>
    <scope>NUCLEOTIDE SEQUENCE</scope>
    <source>
        <strain evidence="2">Z-910T</strain>
    </source>
</reference>
<sequence>MNKKIKNIFAGGNTKDGFHSFYKDVLSPLSRLFILKGGPGTGKSSLIKKIGRFYKDKGYTLTFLHCSSDTESLDGVIINELSLGVVDGTAPHIVDPEIPGVKDDIINLGDFWDRDVLIQNKNEIIRLKKNINHYFNTAYKHLNQSSLLQKNMANLYAPYIDKAMVKQIKDKLISMTFEDTSKNGNKGKESRSFAGAITPRGIVSFAGELTDKAAKRVLLLGRPGTNKSTIMKSLAAEAVLLGYDVELYHCALNPQKLDVVIIPQKQVAFIDASPPHKLETKKADDILIDMFALTVPRKIANNNKDEILKLQEDIIIQIDTARNNIRNAKDNHKKLENFYINAMDFSKMDEVFQQIISYRETNSSE</sequence>
<dbReference type="EMBL" id="CP158367">
    <property type="protein sequence ID" value="XBX74015.1"/>
    <property type="molecule type" value="Genomic_DNA"/>
</dbReference>
<dbReference type="RefSeq" id="WP_350342776.1">
    <property type="nucleotide sequence ID" value="NZ_CP158367.1"/>
</dbReference>